<evidence type="ECO:0000313" key="6">
    <source>
        <dbReference type="EMBL" id="MCU9612322.1"/>
    </source>
</evidence>
<dbReference type="EMBL" id="JAOUSF010000001">
    <property type="protein sequence ID" value="MCU9612322.1"/>
    <property type="molecule type" value="Genomic_DNA"/>
</dbReference>
<evidence type="ECO:0000259" key="5">
    <source>
        <dbReference type="Pfam" id="PF00535"/>
    </source>
</evidence>
<dbReference type="CDD" id="cd00761">
    <property type="entry name" value="Glyco_tranf_GTA_type"/>
    <property type="match status" value="1"/>
</dbReference>
<keyword evidence="4" id="KW-0472">Membrane</keyword>
<evidence type="ECO:0000313" key="7">
    <source>
        <dbReference type="Proteomes" id="UP001209318"/>
    </source>
</evidence>
<dbReference type="Pfam" id="PF00535">
    <property type="entry name" value="Glycos_transf_2"/>
    <property type="match status" value="1"/>
</dbReference>
<evidence type="ECO:0000256" key="2">
    <source>
        <dbReference type="ARBA" id="ARBA00022676"/>
    </source>
</evidence>
<proteinExistence type="inferred from homology"/>
<keyword evidence="2 6" id="KW-0328">Glycosyltransferase</keyword>
<dbReference type="PANTHER" id="PTHR22916:SF51">
    <property type="entry name" value="GLYCOSYLTRANSFERASE EPSH-RELATED"/>
    <property type="match status" value="1"/>
</dbReference>
<keyword evidence="4" id="KW-1133">Transmembrane helix</keyword>
<keyword evidence="4" id="KW-0812">Transmembrane</keyword>
<organism evidence="6 7">
    <name type="scientific">Perspicuibacillus lycopersici</name>
    <dbReference type="NCBI Taxonomy" id="1325689"/>
    <lineage>
        <taxon>Bacteria</taxon>
        <taxon>Bacillati</taxon>
        <taxon>Bacillota</taxon>
        <taxon>Bacilli</taxon>
        <taxon>Bacillales</taxon>
        <taxon>Bacillaceae</taxon>
        <taxon>Perspicuibacillus</taxon>
    </lineage>
</organism>
<dbReference type="Gene3D" id="3.90.550.10">
    <property type="entry name" value="Spore Coat Polysaccharide Biosynthesis Protein SpsA, Chain A"/>
    <property type="match status" value="1"/>
</dbReference>
<dbReference type="InterPro" id="IPR001173">
    <property type="entry name" value="Glyco_trans_2-like"/>
</dbReference>
<dbReference type="EC" id="2.4.-.-" evidence="6"/>
<dbReference type="AlphaFoldDB" id="A0AAE3IQ17"/>
<keyword evidence="7" id="KW-1185">Reference proteome</keyword>
<feature type="transmembrane region" description="Helical" evidence="4">
    <location>
        <begin position="299"/>
        <end position="321"/>
    </location>
</feature>
<accession>A0AAE3IQ17</accession>
<feature type="domain" description="Glycosyltransferase 2-like" evidence="5">
    <location>
        <begin position="4"/>
        <end position="166"/>
    </location>
</feature>
<comment type="similarity">
    <text evidence="1">Belongs to the glycosyltransferase 2 family.</text>
</comment>
<dbReference type="InterPro" id="IPR029044">
    <property type="entry name" value="Nucleotide-diphossugar_trans"/>
</dbReference>
<dbReference type="RefSeq" id="WP_263071454.1">
    <property type="nucleotide sequence ID" value="NZ_JAOUSF010000001.1"/>
</dbReference>
<dbReference type="Proteomes" id="UP001209318">
    <property type="component" value="Unassembled WGS sequence"/>
</dbReference>
<keyword evidence="3 6" id="KW-0808">Transferase</keyword>
<evidence type="ECO:0000256" key="4">
    <source>
        <dbReference type="SAM" id="Phobius"/>
    </source>
</evidence>
<dbReference type="GO" id="GO:0016757">
    <property type="term" value="F:glycosyltransferase activity"/>
    <property type="evidence" value="ECO:0007669"/>
    <property type="project" value="UniProtKB-KW"/>
</dbReference>
<name>A0AAE3IQ17_9BACI</name>
<dbReference type="PANTHER" id="PTHR22916">
    <property type="entry name" value="GLYCOSYLTRANSFERASE"/>
    <property type="match status" value="1"/>
</dbReference>
<protein>
    <submittedName>
        <fullName evidence="6">Glycosyltransferase</fullName>
        <ecNumber evidence="6">2.4.-.-</ecNumber>
    </submittedName>
</protein>
<gene>
    <name evidence="6" type="ORF">OEV98_01945</name>
</gene>
<dbReference type="SUPFAM" id="SSF53448">
    <property type="entry name" value="Nucleotide-diphospho-sugar transferases"/>
    <property type="match status" value="1"/>
</dbReference>
<evidence type="ECO:0000256" key="3">
    <source>
        <dbReference type="ARBA" id="ARBA00022679"/>
    </source>
</evidence>
<reference evidence="6" key="1">
    <citation type="submission" date="2022-10" db="EMBL/GenBank/DDBJ databases">
        <title>Description of Fervidibacillus gen. nov. in the family Fervidibacillaceae fam. nov. with two species, Fervidibacillus albus sp. nov., and Fervidibacillus halotolerans sp. nov., isolated from tidal flat sediments.</title>
        <authorList>
            <person name="Kwon K.K."/>
            <person name="Yang S.-H."/>
        </authorList>
    </citation>
    <scope>NUCLEOTIDE SEQUENCE</scope>
    <source>
        <strain evidence="6">JCM 19140</strain>
    </source>
</reference>
<sequence length="331" mass="39080">MLISVIIPVYNVEKYLKNCVESILNQTYKNLEIILVDDGSTDSSGEICDFYQQIDKRVKVIHRHNGGVSNARNTGISVMKGDLVTFVDSDDYIDPRMVEILYRLLLKNNADISATSSKNVYEKNFLSNKKQEEIYIGTGVEILMELHNRYSWEVWGKLYKRELFSNIKFLEDKIYEDYYFSTRIFLSAKKAVFADYGLYNYYQRSSGIMGESSKVMKKDLIEIIESNIQFIDELYKFQDKDNQKLYANFIKHSFERLYRILLNGKKRRNFEYIQSYRMLVIKNITRIMKNEYIEVSTKFGFLLSLLSVSVLRLLIITKYSFMNKNSFIKLK</sequence>
<comment type="caution">
    <text evidence="6">The sequence shown here is derived from an EMBL/GenBank/DDBJ whole genome shotgun (WGS) entry which is preliminary data.</text>
</comment>
<evidence type="ECO:0000256" key="1">
    <source>
        <dbReference type="ARBA" id="ARBA00006739"/>
    </source>
</evidence>